<evidence type="ECO:0000256" key="1">
    <source>
        <dbReference type="SAM" id="MobiDB-lite"/>
    </source>
</evidence>
<feature type="region of interest" description="Disordered" evidence="1">
    <location>
        <begin position="1"/>
        <end position="24"/>
    </location>
</feature>
<reference evidence="3" key="1">
    <citation type="submission" date="2021-02" db="EMBL/GenBank/DDBJ databases">
        <authorList>
            <person name="Bekaert M."/>
        </authorList>
    </citation>
    <scope>NUCLEOTIDE SEQUENCE</scope>
    <source>
        <strain evidence="3">IoA-00</strain>
    </source>
</reference>
<evidence type="ECO:0000313" key="4">
    <source>
        <dbReference type="Proteomes" id="UP000675881"/>
    </source>
</evidence>
<dbReference type="GO" id="GO:0003676">
    <property type="term" value="F:nucleic acid binding"/>
    <property type="evidence" value="ECO:0007669"/>
    <property type="project" value="InterPro"/>
</dbReference>
<gene>
    <name evidence="3" type="ORF">LSAA_10714</name>
</gene>
<dbReference type="Proteomes" id="UP000675881">
    <property type="component" value="Chromosome 5"/>
</dbReference>
<proteinExistence type="predicted"/>
<organism evidence="3 4">
    <name type="scientific">Lepeophtheirus salmonis</name>
    <name type="common">Salmon louse</name>
    <name type="synonym">Caligus salmonis</name>
    <dbReference type="NCBI Taxonomy" id="72036"/>
    <lineage>
        <taxon>Eukaryota</taxon>
        <taxon>Metazoa</taxon>
        <taxon>Ecdysozoa</taxon>
        <taxon>Arthropoda</taxon>
        <taxon>Crustacea</taxon>
        <taxon>Multicrustacea</taxon>
        <taxon>Hexanauplia</taxon>
        <taxon>Copepoda</taxon>
        <taxon>Siphonostomatoida</taxon>
        <taxon>Caligidae</taxon>
        <taxon>Lepeophtheirus</taxon>
    </lineage>
</organism>
<feature type="region of interest" description="Disordered" evidence="1">
    <location>
        <begin position="60"/>
        <end position="105"/>
    </location>
</feature>
<protein>
    <submittedName>
        <fullName evidence="3">(salmon louse) hypothetical protein</fullName>
    </submittedName>
</protein>
<dbReference type="Gene3D" id="3.30.420.10">
    <property type="entry name" value="Ribonuclease H-like superfamily/Ribonuclease H"/>
    <property type="match status" value="1"/>
</dbReference>
<sequence length="213" mass="23667">MVHSGMHVSSLTPPKLTQSKHGSESTFLVGEERLTQEIHPCPTLRRILASLMMAKLITGSPWDSPRRGSARPSPSRTRIRPGLADETPDRPPRGPGTASRGSRSSVLPIIETKNPAKAMVFGLFTSNERLMPPYNFLPKGRLNAYVYIELLQTAVLSCLASHYPLNTIFMLILDTAPAHLSKKSIAFLEKHVDRVVKPDVWPSNSPHLNPWDY</sequence>
<dbReference type="InterPro" id="IPR036397">
    <property type="entry name" value="RNaseH_sf"/>
</dbReference>
<dbReference type="AlphaFoldDB" id="A0A7R8CXK0"/>
<feature type="compositionally biased region" description="Polar residues" evidence="1">
    <location>
        <begin position="7"/>
        <end position="24"/>
    </location>
</feature>
<name>A0A7R8CXK0_LEPSM</name>
<dbReference type="InterPro" id="IPR038717">
    <property type="entry name" value="Tc1-like_DDE_dom"/>
</dbReference>
<dbReference type="EMBL" id="HG994584">
    <property type="protein sequence ID" value="CAF2960636.1"/>
    <property type="molecule type" value="Genomic_DNA"/>
</dbReference>
<dbReference type="Pfam" id="PF13358">
    <property type="entry name" value="DDE_3"/>
    <property type="match status" value="1"/>
</dbReference>
<feature type="domain" description="Tc1-like transposase DDE" evidence="2">
    <location>
        <begin position="90"/>
        <end position="210"/>
    </location>
</feature>
<evidence type="ECO:0000313" key="3">
    <source>
        <dbReference type="EMBL" id="CAF2960636.1"/>
    </source>
</evidence>
<keyword evidence="4" id="KW-1185">Reference proteome</keyword>
<evidence type="ECO:0000259" key="2">
    <source>
        <dbReference type="Pfam" id="PF13358"/>
    </source>
</evidence>
<accession>A0A7R8CXK0</accession>